<gene>
    <name evidence="2" type="ORF">MNOR_LOCUS11180</name>
</gene>
<feature type="region of interest" description="Disordered" evidence="1">
    <location>
        <begin position="1"/>
        <end position="42"/>
    </location>
</feature>
<reference evidence="2 3" key="1">
    <citation type="submission" date="2024-05" db="EMBL/GenBank/DDBJ databases">
        <authorList>
            <person name="Wallberg A."/>
        </authorList>
    </citation>
    <scope>NUCLEOTIDE SEQUENCE [LARGE SCALE GENOMIC DNA]</scope>
</reference>
<feature type="region of interest" description="Disordered" evidence="1">
    <location>
        <begin position="76"/>
        <end position="101"/>
    </location>
</feature>
<dbReference type="AlphaFoldDB" id="A0AAV2QC59"/>
<dbReference type="EMBL" id="CAXKWB010005826">
    <property type="protein sequence ID" value="CAL4080049.1"/>
    <property type="molecule type" value="Genomic_DNA"/>
</dbReference>
<keyword evidence="3" id="KW-1185">Reference proteome</keyword>
<accession>A0AAV2QC59</accession>
<dbReference type="Proteomes" id="UP001497623">
    <property type="component" value="Unassembled WGS sequence"/>
</dbReference>
<evidence type="ECO:0000256" key="1">
    <source>
        <dbReference type="SAM" id="MobiDB-lite"/>
    </source>
</evidence>
<comment type="caution">
    <text evidence="2">The sequence shown here is derived from an EMBL/GenBank/DDBJ whole genome shotgun (WGS) entry which is preliminary data.</text>
</comment>
<protein>
    <submittedName>
        <fullName evidence="2">Uncharacterized protein</fullName>
    </submittedName>
</protein>
<proteinExistence type="predicted"/>
<organism evidence="2 3">
    <name type="scientific">Meganyctiphanes norvegica</name>
    <name type="common">Northern krill</name>
    <name type="synonym">Thysanopoda norvegica</name>
    <dbReference type="NCBI Taxonomy" id="48144"/>
    <lineage>
        <taxon>Eukaryota</taxon>
        <taxon>Metazoa</taxon>
        <taxon>Ecdysozoa</taxon>
        <taxon>Arthropoda</taxon>
        <taxon>Crustacea</taxon>
        <taxon>Multicrustacea</taxon>
        <taxon>Malacostraca</taxon>
        <taxon>Eumalacostraca</taxon>
        <taxon>Eucarida</taxon>
        <taxon>Euphausiacea</taxon>
        <taxon>Euphausiidae</taxon>
        <taxon>Meganyctiphanes</taxon>
    </lineage>
</organism>
<feature type="non-terminal residue" evidence="2">
    <location>
        <position position="1"/>
    </location>
</feature>
<evidence type="ECO:0000313" key="2">
    <source>
        <dbReference type="EMBL" id="CAL4080049.1"/>
    </source>
</evidence>
<evidence type="ECO:0000313" key="3">
    <source>
        <dbReference type="Proteomes" id="UP001497623"/>
    </source>
</evidence>
<name>A0AAV2QC59_MEGNR</name>
<feature type="non-terminal residue" evidence="2">
    <location>
        <position position="101"/>
    </location>
</feature>
<sequence>DMIVGGGPRSGPGGTGDQRSTGRPNGRAYHPPDYQDHPDLEPPYYVQDLAKNRSAAPCDIQPPMYVYKVKDDLKQLPEEYRQGGPTEPLYHQPPTNLEAQE</sequence>
<feature type="compositionally biased region" description="Gly residues" evidence="1">
    <location>
        <begin position="1"/>
        <end position="16"/>
    </location>
</feature>